<evidence type="ECO:0000313" key="8">
    <source>
        <dbReference type="Ensembl" id="ENSOSIP00000038283.1"/>
    </source>
</evidence>
<evidence type="ECO:0000256" key="2">
    <source>
        <dbReference type="ARBA" id="ARBA00022737"/>
    </source>
</evidence>
<reference evidence="8" key="1">
    <citation type="submission" date="2025-08" db="UniProtKB">
        <authorList>
            <consortium name="Ensembl"/>
        </authorList>
    </citation>
    <scope>IDENTIFICATION</scope>
</reference>
<dbReference type="InterPro" id="IPR006573">
    <property type="entry name" value="NHR_dom"/>
</dbReference>
<keyword evidence="4" id="KW-0862">Zinc</keyword>
<feature type="domain" description="NHR" evidence="7">
    <location>
        <begin position="56"/>
        <end position="212"/>
    </location>
</feature>
<dbReference type="InterPro" id="IPR043136">
    <property type="entry name" value="B30.2/SPRY_sf"/>
</dbReference>
<evidence type="ECO:0000256" key="1">
    <source>
        <dbReference type="ARBA" id="ARBA00022723"/>
    </source>
</evidence>
<accession>A0A8C7Z627</accession>
<dbReference type="PROSITE" id="PS50089">
    <property type="entry name" value="ZF_RING_2"/>
    <property type="match status" value="1"/>
</dbReference>
<evidence type="ECO:0000256" key="5">
    <source>
        <dbReference type="PROSITE-ProRule" id="PRU00175"/>
    </source>
</evidence>
<dbReference type="PANTHER" id="PTHR12429">
    <property type="entry name" value="NEURALIZED"/>
    <property type="match status" value="1"/>
</dbReference>
<proteinExistence type="predicted"/>
<sequence>MIMRIISRYCLSVKITVVTYFCVKHLPYKSSFFFWFFSPTVCSVVTNKCSRHCLGLLTFHSRATGDRIHLSPDGLQADRIGDTFRDGLVFTSRPVRVQERVHVRVQKAELFKWQGAMRIGFTSVPPSDRSLPLPRMAIPNLTQKPGHWAAPVPESQCSAGSELVFWVSAGGNIYMECGNTRDKLLSGVDLSQPLWAMIDIYGQTRSIFLLGSEMKRLFYRRKSCTVPVPELPISPNDSCHLNANASTSRYGDECISNLEMDMSPDETCVVCMQRKVKSALPCGHKCLCYQCTSRVLLQFGTCPLCREDISSLLMEWRGVSG</sequence>
<dbReference type="InterPro" id="IPR013083">
    <property type="entry name" value="Znf_RING/FYVE/PHD"/>
</dbReference>
<reference evidence="8" key="2">
    <citation type="submission" date="2025-09" db="UniProtKB">
        <authorList>
            <consortium name="Ensembl"/>
        </authorList>
    </citation>
    <scope>IDENTIFICATION</scope>
</reference>
<evidence type="ECO:0000256" key="3">
    <source>
        <dbReference type="ARBA" id="ARBA00022771"/>
    </source>
</evidence>
<protein>
    <recommendedName>
        <fullName evidence="10">E3 ubiquitin-protein ligase NEURL3</fullName>
    </recommendedName>
</protein>
<dbReference type="AlphaFoldDB" id="A0A8C7Z627"/>
<dbReference type="PROSITE" id="PS51065">
    <property type="entry name" value="NHR"/>
    <property type="match status" value="1"/>
</dbReference>
<dbReference type="Ensembl" id="ENSOSIT00000040361.1">
    <property type="protein sequence ID" value="ENSOSIP00000038283.1"/>
    <property type="gene ID" value="ENSOSIG00000018915.1"/>
</dbReference>
<evidence type="ECO:0000313" key="9">
    <source>
        <dbReference type="Proteomes" id="UP000694383"/>
    </source>
</evidence>
<dbReference type="GO" id="GO:0008270">
    <property type="term" value="F:zinc ion binding"/>
    <property type="evidence" value="ECO:0007669"/>
    <property type="project" value="UniProtKB-KW"/>
</dbReference>
<dbReference type="SMART" id="SM00588">
    <property type="entry name" value="NEUZ"/>
    <property type="match status" value="1"/>
</dbReference>
<dbReference type="Pfam" id="PF13920">
    <property type="entry name" value="zf-C3HC4_3"/>
    <property type="match status" value="1"/>
</dbReference>
<evidence type="ECO:0008006" key="10">
    <source>
        <dbReference type="Google" id="ProtNLM"/>
    </source>
</evidence>
<keyword evidence="2" id="KW-0677">Repeat</keyword>
<dbReference type="SUPFAM" id="SSF57850">
    <property type="entry name" value="RING/U-box"/>
    <property type="match status" value="1"/>
</dbReference>
<dbReference type="Gene3D" id="2.60.120.920">
    <property type="match status" value="1"/>
</dbReference>
<dbReference type="Gene3D" id="3.30.40.10">
    <property type="entry name" value="Zinc/RING finger domain, C3HC4 (zinc finger)"/>
    <property type="match status" value="1"/>
</dbReference>
<dbReference type="GO" id="GO:0005769">
    <property type="term" value="C:early endosome"/>
    <property type="evidence" value="ECO:0007669"/>
    <property type="project" value="TreeGrafter"/>
</dbReference>
<dbReference type="Pfam" id="PF07177">
    <property type="entry name" value="Neuralized"/>
    <property type="match status" value="1"/>
</dbReference>
<dbReference type="SMART" id="SM00184">
    <property type="entry name" value="RING"/>
    <property type="match status" value="1"/>
</dbReference>
<dbReference type="InterPro" id="IPR037962">
    <property type="entry name" value="Neuralized"/>
</dbReference>
<evidence type="ECO:0000259" key="7">
    <source>
        <dbReference type="PROSITE" id="PS51065"/>
    </source>
</evidence>
<name>A0A8C7Z627_9TELE</name>
<organism evidence="8 9">
    <name type="scientific">Oryzias sinensis</name>
    <name type="common">Chinese medaka</name>
    <dbReference type="NCBI Taxonomy" id="183150"/>
    <lineage>
        <taxon>Eukaryota</taxon>
        <taxon>Metazoa</taxon>
        <taxon>Chordata</taxon>
        <taxon>Craniata</taxon>
        <taxon>Vertebrata</taxon>
        <taxon>Euteleostomi</taxon>
        <taxon>Actinopterygii</taxon>
        <taxon>Neopterygii</taxon>
        <taxon>Teleostei</taxon>
        <taxon>Neoteleostei</taxon>
        <taxon>Acanthomorphata</taxon>
        <taxon>Ovalentaria</taxon>
        <taxon>Atherinomorphae</taxon>
        <taxon>Beloniformes</taxon>
        <taxon>Adrianichthyidae</taxon>
        <taxon>Oryziinae</taxon>
        <taxon>Oryzias</taxon>
    </lineage>
</organism>
<evidence type="ECO:0000259" key="6">
    <source>
        <dbReference type="PROSITE" id="PS50089"/>
    </source>
</evidence>
<feature type="domain" description="RING-type" evidence="6">
    <location>
        <begin position="268"/>
        <end position="306"/>
    </location>
</feature>
<dbReference type="GeneTree" id="ENSGT00940000157079"/>
<keyword evidence="9" id="KW-1185">Reference proteome</keyword>
<dbReference type="GO" id="GO:0061630">
    <property type="term" value="F:ubiquitin protein ligase activity"/>
    <property type="evidence" value="ECO:0007669"/>
    <property type="project" value="TreeGrafter"/>
</dbReference>
<dbReference type="Proteomes" id="UP000694383">
    <property type="component" value="Unplaced"/>
</dbReference>
<dbReference type="FunFam" id="2.60.120.920:FF:000005">
    <property type="entry name" value="Putative E3 ubiquitin-protein ligase NEURL1B"/>
    <property type="match status" value="1"/>
</dbReference>
<keyword evidence="3 5" id="KW-0863">Zinc-finger</keyword>
<keyword evidence="1" id="KW-0479">Metal-binding</keyword>
<evidence type="ECO:0000256" key="4">
    <source>
        <dbReference type="ARBA" id="ARBA00022833"/>
    </source>
</evidence>
<dbReference type="GO" id="GO:0070086">
    <property type="term" value="P:ubiquitin-dependent endocytosis"/>
    <property type="evidence" value="ECO:0007669"/>
    <property type="project" value="TreeGrafter"/>
</dbReference>
<dbReference type="PANTHER" id="PTHR12429:SF36">
    <property type="entry name" value="E3 UBIQUITIN-PROTEIN LIGASE NEURL3"/>
    <property type="match status" value="1"/>
</dbReference>
<dbReference type="InterPro" id="IPR001841">
    <property type="entry name" value="Znf_RING"/>
</dbReference>